<dbReference type="CDD" id="cd04301">
    <property type="entry name" value="NAT_SF"/>
    <property type="match status" value="1"/>
</dbReference>
<dbReference type="Gene3D" id="3.40.630.30">
    <property type="match status" value="1"/>
</dbReference>
<keyword evidence="3" id="KW-1185">Reference proteome</keyword>
<organism evidence="2 3">
    <name type="scientific">Candidatus Jidaibacter acanthamoebae</name>
    <dbReference type="NCBI Taxonomy" id="86105"/>
    <lineage>
        <taxon>Bacteria</taxon>
        <taxon>Pseudomonadati</taxon>
        <taxon>Pseudomonadota</taxon>
        <taxon>Alphaproteobacteria</taxon>
        <taxon>Rickettsiales</taxon>
        <taxon>Candidatus Midichloriaceae</taxon>
        <taxon>Candidatus Jidaibacter</taxon>
    </lineage>
</organism>
<dbReference type="InterPro" id="IPR016181">
    <property type="entry name" value="Acyl_CoA_acyltransferase"/>
</dbReference>
<proteinExistence type="predicted"/>
<evidence type="ECO:0000313" key="2">
    <source>
        <dbReference type="EMBL" id="KIE04715.1"/>
    </source>
</evidence>
<dbReference type="EMBL" id="JSWE01000154">
    <property type="protein sequence ID" value="KIE04715.1"/>
    <property type="molecule type" value="Genomic_DNA"/>
</dbReference>
<dbReference type="GO" id="GO:0016747">
    <property type="term" value="F:acyltransferase activity, transferring groups other than amino-acyl groups"/>
    <property type="evidence" value="ECO:0007669"/>
    <property type="project" value="InterPro"/>
</dbReference>
<evidence type="ECO:0000259" key="1">
    <source>
        <dbReference type="PROSITE" id="PS51186"/>
    </source>
</evidence>
<reference evidence="2 3" key="1">
    <citation type="submission" date="2014-11" db="EMBL/GenBank/DDBJ databases">
        <title>A Rickettsiales Symbiont of Amoebae With Ancient Features.</title>
        <authorList>
            <person name="Schulz F."/>
            <person name="Martijn J."/>
            <person name="Wascher F."/>
            <person name="Kostanjsek R."/>
            <person name="Ettema T.J."/>
            <person name="Horn M."/>
        </authorList>
    </citation>
    <scope>NUCLEOTIDE SEQUENCE [LARGE SCALE GENOMIC DNA]</scope>
    <source>
        <strain evidence="2 3">UWC36</strain>
    </source>
</reference>
<dbReference type="Proteomes" id="UP000031258">
    <property type="component" value="Unassembled WGS sequence"/>
</dbReference>
<dbReference type="STRING" id="86105.NF27_GG00110"/>
<comment type="caution">
    <text evidence="2">The sequence shown here is derived from an EMBL/GenBank/DDBJ whole genome shotgun (WGS) entry which is preliminary data.</text>
</comment>
<dbReference type="Pfam" id="PF13673">
    <property type="entry name" value="Acetyltransf_10"/>
    <property type="match status" value="1"/>
</dbReference>
<dbReference type="SUPFAM" id="SSF55729">
    <property type="entry name" value="Acyl-CoA N-acyltransferases (Nat)"/>
    <property type="match status" value="1"/>
</dbReference>
<gene>
    <name evidence="2" type="ORF">NF27_GG00110</name>
</gene>
<name>A0A0C1QXH1_9RICK</name>
<feature type="domain" description="N-acetyltransferase" evidence="1">
    <location>
        <begin position="12"/>
        <end position="149"/>
    </location>
</feature>
<evidence type="ECO:0000313" key="3">
    <source>
        <dbReference type="Proteomes" id="UP000031258"/>
    </source>
</evidence>
<sequence length="150" mass="17104">MHLLKMNNISLIDLKPQIDTLPYPIPNILLSLETCPITLQTYKDIIFDYKINSSSELLGIKLGKEFIGIVGLEVYHNTAIIKHFKILPQYQRQGIGTKIIRTLPIKYSLTSLQVQAGNETVDFYSKLGFMVVEIKINPCPTYKYLCTLKV</sequence>
<dbReference type="InterPro" id="IPR000182">
    <property type="entry name" value="GNAT_dom"/>
</dbReference>
<dbReference type="PROSITE" id="PS51186">
    <property type="entry name" value="GNAT"/>
    <property type="match status" value="1"/>
</dbReference>
<protein>
    <recommendedName>
        <fullName evidence="1">N-acetyltransferase domain-containing protein</fullName>
    </recommendedName>
</protein>
<dbReference type="AlphaFoldDB" id="A0A0C1QXH1"/>
<accession>A0A0C1QXH1</accession>